<protein>
    <submittedName>
        <fullName evidence="1">Uncharacterized protein</fullName>
    </submittedName>
</protein>
<keyword evidence="2" id="KW-1185">Reference proteome</keyword>
<sequence>MTQIFTTPTGTPLVRLSEGSNDNLAASLLNLAVHEVGPPLQHLAPLGEILRAVVDAPHSLLLVGEGLFDPVGIEALLVELS</sequence>
<dbReference type="EMBL" id="AP024564">
    <property type="protein sequence ID" value="BCU08415.1"/>
    <property type="molecule type" value="Genomic_DNA"/>
</dbReference>
<proteinExistence type="predicted"/>
<evidence type="ECO:0000313" key="1">
    <source>
        <dbReference type="EMBL" id="BCU08415.1"/>
    </source>
</evidence>
<evidence type="ECO:0000313" key="2">
    <source>
        <dbReference type="Proteomes" id="UP000680679"/>
    </source>
</evidence>
<keyword evidence="1" id="KW-0614">Plasmid</keyword>
<dbReference type="Proteomes" id="UP000680679">
    <property type="component" value="Plasmid pAt1"/>
</dbReference>
<geneLocation type="plasmid" evidence="1 2">
    <name>pAt1</name>
</geneLocation>
<gene>
    <name evidence="1" type="ORF">Atep_30920</name>
</gene>
<organism evidence="1 2">
    <name type="scientific">Allochromatium tepidum</name>
    <dbReference type="NCBI Taxonomy" id="553982"/>
    <lineage>
        <taxon>Bacteria</taxon>
        <taxon>Pseudomonadati</taxon>
        <taxon>Pseudomonadota</taxon>
        <taxon>Gammaproteobacteria</taxon>
        <taxon>Chromatiales</taxon>
        <taxon>Chromatiaceae</taxon>
        <taxon>Allochromatium</taxon>
    </lineage>
</organism>
<reference evidence="1 2" key="1">
    <citation type="submission" date="2021-04" db="EMBL/GenBank/DDBJ databases">
        <title>Complete genome sequencing of Allochromatium tepidum strain NZ.</title>
        <authorList>
            <person name="Tsukatani Y."/>
            <person name="Mori H."/>
        </authorList>
    </citation>
    <scope>NUCLEOTIDE SEQUENCE [LARGE SCALE GENOMIC DNA]</scope>
    <source>
        <strain evidence="1 2">NZ</strain>
        <plasmid evidence="1 2">pAt1</plasmid>
    </source>
</reference>
<accession>A0ABM7QQU2</accession>
<name>A0ABM7QQU2_9GAMM</name>